<dbReference type="AlphaFoldDB" id="A0A1H5XNV1"/>
<dbReference type="InterPro" id="IPR051474">
    <property type="entry name" value="Anti-sigma-K/W_factor"/>
</dbReference>
<dbReference type="InterPro" id="IPR018764">
    <property type="entry name" value="RskA_C"/>
</dbReference>
<dbReference type="OrthoDB" id="9816387at2"/>
<keyword evidence="4" id="KW-1185">Reference proteome</keyword>
<dbReference type="GO" id="GO:0005886">
    <property type="term" value="C:plasma membrane"/>
    <property type="evidence" value="ECO:0007669"/>
    <property type="project" value="InterPro"/>
</dbReference>
<reference evidence="3 4" key="1">
    <citation type="submission" date="2016-10" db="EMBL/GenBank/DDBJ databases">
        <authorList>
            <person name="de Groot N.N."/>
        </authorList>
    </citation>
    <scope>NUCLEOTIDE SEQUENCE [LARGE SCALE GENOMIC DNA]</scope>
    <source>
        <strain evidence="3 4">DSM 26915</strain>
    </source>
</reference>
<dbReference type="PANTHER" id="PTHR37461:SF1">
    <property type="entry name" value="ANTI-SIGMA-K FACTOR RSKA"/>
    <property type="match status" value="1"/>
</dbReference>
<evidence type="ECO:0000256" key="1">
    <source>
        <dbReference type="SAM" id="Phobius"/>
    </source>
</evidence>
<keyword evidence="1" id="KW-0812">Transmembrane</keyword>
<organism evidence="3 4">
    <name type="scientific">Thalassococcus halodurans</name>
    <dbReference type="NCBI Taxonomy" id="373675"/>
    <lineage>
        <taxon>Bacteria</taxon>
        <taxon>Pseudomonadati</taxon>
        <taxon>Pseudomonadota</taxon>
        <taxon>Alphaproteobacteria</taxon>
        <taxon>Rhodobacterales</taxon>
        <taxon>Roseobacteraceae</taxon>
        <taxon>Thalassococcus</taxon>
    </lineage>
</organism>
<keyword evidence="1" id="KW-0472">Membrane</keyword>
<dbReference type="Pfam" id="PF10099">
    <property type="entry name" value="RskA_C"/>
    <property type="match status" value="1"/>
</dbReference>
<feature type="domain" description="Anti-sigma K factor RskA C-terminal" evidence="2">
    <location>
        <begin position="100"/>
        <end position="228"/>
    </location>
</feature>
<accession>A0A1H5XNV1</accession>
<dbReference type="EMBL" id="FNUZ01000002">
    <property type="protein sequence ID" value="SEG13421.1"/>
    <property type="molecule type" value="Genomic_DNA"/>
</dbReference>
<evidence type="ECO:0000313" key="3">
    <source>
        <dbReference type="EMBL" id="SEG13421.1"/>
    </source>
</evidence>
<dbReference type="GO" id="GO:0006417">
    <property type="term" value="P:regulation of translation"/>
    <property type="evidence" value="ECO:0007669"/>
    <property type="project" value="TreeGrafter"/>
</dbReference>
<name>A0A1H5XNV1_9RHOB</name>
<protein>
    <submittedName>
        <fullName evidence="3">Anti-sigma-K factor RskA</fullName>
    </submittedName>
</protein>
<gene>
    <name evidence="3" type="ORF">SAMN04488045_1964</name>
</gene>
<dbReference type="PANTHER" id="PTHR37461">
    <property type="entry name" value="ANTI-SIGMA-K FACTOR RSKA"/>
    <property type="match status" value="1"/>
</dbReference>
<proteinExistence type="predicted"/>
<keyword evidence="1" id="KW-1133">Transmembrane helix</keyword>
<evidence type="ECO:0000259" key="2">
    <source>
        <dbReference type="Pfam" id="PF10099"/>
    </source>
</evidence>
<dbReference type="RefSeq" id="WP_160006823.1">
    <property type="nucleotide sequence ID" value="NZ_FNUZ01000002.1"/>
</dbReference>
<evidence type="ECO:0000313" key="4">
    <source>
        <dbReference type="Proteomes" id="UP000236752"/>
    </source>
</evidence>
<sequence length="237" mass="24837">MTDPENTSGGATPDSVLAAEYVLGLLGPEELEAFEARLDTEEDLVIEVARWADHFAAMVDRLPEATPPGRVKRAIDTRLFGEDERKSLFGWLWPYAVGGIAAAMLAFVAIDTGLVEMPGQVADGPVYRADLEPADPVAANISLSAVFDAGRGVLEVAQVQGLAPDGRDHELWLIVGENAPVSLGVLPDDGVALISWPDALPRDVDGALFAVSEEPDGGSQTGAPTGPIRAVGSITLS</sequence>
<dbReference type="GO" id="GO:0016989">
    <property type="term" value="F:sigma factor antagonist activity"/>
    <property type="evidence" value="ECO:0007669"/>
    <property type="project" value="TreeGrafter"/>
</dbReference>
<feature type="transmembrane region" description="Helical" evidence="1">
    <location>
        <begin position="88"/>
        <end position="110"/>
    </location>
</feature>
<dbReference type="Proteomes" id="UP000236752">
    <property type="component" value="Unassembled WGS sequence"/>
</dbReference>